<dbReference type="NCBIfam" id="TIGR02127">
    <property type="entry name" value="pyrF_sub2"/>
    <property type="match status" value="1"/>
</dbReference>
<dbReference type="InterPro" id="IPR011060">
    <property type="entry name" value="RibuloseP-bd_barrel"/>
</dbReference>
<dbReference type="AlphaFoldDB" id="A0A382HLC1"/>
<dbReference type="SUPFAM" id="SSF51366">
    <property type="entry name" value="Ribulose-phoshate binding barrel"/>
    <property type="match status" value="1"/>
</dbReference>
<evidence type="ECO:0000259" key="10">
    <source>
        <dbReference type="SMART" id="SM00934"/>
    </source>
</evidence>
<dbReference type="UniPathway" id="UPA00070">
    <property type="reaction ID" value="UER00120"/>
</dbReference>
<dbReference type="SMART" id="SM00934">
    <property type="entry name" value="OMPdecase"/>
    <property type="match status" value="1"/>
</dbReference>
<evidence type="ECO:0000256" key="6">
    <source>
        <dbReference type="ARBA" id="ARBA00022975"/>
    </source>
</evidence>
<keyword evidence="6" id="KW-0665">Pyrimidine biosynthesis</keyword>
<dbReference type="PANTHER" id="PTHR43375">
    <property type="entry name" value="OROTIDINE 5'-PHOSPHATE DECARBOXYLASE"/>
    <property type="match status" value="1"/>
</dbReference>
<accession>A0A382HLC1</accession>
<reference evidence="11" key="1">
    <citation type="submission" date="2018-05" db="EMBL/GenBank/DDBJ databases">
        <authorList>
            <person name="Lanie J.A."/>
            <person name="Ng W.-L."/>
            <person name="Kazmierczak K.M."/>
            <person name="Andrzejewski T.M."/>
            <person name="Davidsen T.M."/>
            <person name="Wayne K.J."/>
            <person name="Tettelin H."/>
            <person name="Glass J.I."/>
            <person name="Rusch D."/>
            <person name="Podicherti R."/>
            <person name="Tsui H.-C.T."/>
            <person name="Winkler M.E."/>
        </authorList>
    </citation>
    <scope>NUCLEOTIDE SEQUENCE</scope>
</reference>
<evidence type="ECO:0000313" key="11">
    <source>
        <dbReference type="EMBL" id="SVB87727.1"/>
    </source>
</evidence>
<evidence type="ECO:0000256" key="5">
    <source>
        <dbReference type="ARBA" id="ARBA00022793"/>
    </source>
</evidence>
<dbReference type="Pfam" id="PF00215">
    <property type="entry name" value="OMPdecase"/>
    <property type="match status" value="1"/>
</dbReference>
<dbReference type="EMBL" id="UINC01061789">
    <property type="protein sequence ID" value="SVB87727.1"/>
    <property type="molecule type" value="Genomic_DNA"/>
</dbReference>
<sequence>MVKERQSWLCVGLDMNPEAFGPGELHNLKEHTFNVIDATREFAVAYKPNFAFFERWGAAGFAWLEETVSYIGDDFIKIADAKRGDIGNTAAQYAKGIFGHFGFDGVTLSPYMGRDSIDPFLMDQEKGVFILCRTSNPSAKDVQDGSASGQPLYETVAQLGNDLNTRDNVGLVVGATAPEELSRIREIAPELPFLIPGVGAQGGDLEHSVRVGNQSGVGLINVSRGISFVGDLSESTIHTAAREYVEDMREAMG</sequence>
<dbReference type="GO" id="GO:0006207">
    <property type="term" value="P:'de novo' pyrimidine nucleobase biosynthetic process"/>
    <property type="evidence" value="ECO:0007669"/>
    <property type="project" value="InterPro"/>
</dbReference>
<dbReference type="Gene3D" id="3.20.20.70">
    <property type="entry name" value="Aldolase class I"/>
    <property type="match status" value="1"/>
</dbReference>
<comment type="pathway">
    <text evidence="1">Pyrimidine metabolism; UMP biosynthesis via de novo pathway; UMP from orotate: step 2/2.</text>
</comment>
<evidence type="ECO:0000256" key="9">
    <source>
        <dbReference type="ARBA" id="ARBA00049157"/>
    </source>
</evidence>
<gene>
    <name evidence="11" type="ORF">METZ01_LOCUS240581</name>
</gene>
<comment type="catalytic activity">
    <reaction evidence="9">
        <text>orotidine 5'-phosphate + H(+) = UMP + CO2</text>
        <dbReference type="Rhea" id="RHEA:11596"/>
        <dbReference type="ChEBI" id="CHEBI:15378"/>
        <dbReference type="ChEBI" id="CHEBI:16526"/>
        <dbReference type="ChEBI" id="CHEBI:57538"/>
        <dbReference type="ChEBI" id="CHEBI:57865"/>
        <dbReference type="EC" id="4.1.1.23"/>
    </reaction>
</comment>
<dbReference type="InterPro" id="IPR001754">
    <property type="entry name" value="OMPdeCOase_dom"/>
</dbReference>
<dbReference type="CDD" id="cd04725">
    <property type="entry name" value="OMP_decarboxylase_like"/>
    <property type="match status" value="1"/>
</dbReference>
<feature type="domain" description="Orotidine 5'-phosphate decarboxylase" evidence="10">
    <location>
        <begin position="8"/>
        <end position="237"/>
    </location>
</feature>
<organism evidence="11">
    <name type="scientific">marine metagenome</name>
    <dbReference type="NCBI Taxonomy" id="408172"/>
    <lineage>
        <taxon>unclassified sequences</taxon>
        <taxon>metagenomes</taxon>
        <taxon>ecological metagenomes</taxon>
    </lineage>
</organism>
<dbReference type="PANTHER" id="PTHR43375:SF1">
    <property type="entry name" value="OROTIDINE 5'-PHOSPHATE DECARBOXYLASE"/>
    <property type="match status" value="1"/>
</dbReference>
<dbReference type="GO" id="GO:0044205">
    <property type="term" value="P:'de novo' UMP biosynthetic process"/>
    <property type="evidence" value="ECO:0007669"/>
    <property type="project" value="UniProtKB-UniPathway"/>
</dbReference>
<dbReference type="GO" id="GO:0004590">
    <property type="term" value="F:orotidine-5'-phosphate decarboxylase activity"/>
    <property type="evidence" value="ECO:0007669"/>
    <property type="project" value="UniProtKB-EC"/>
</dbReference>
<dbReference type="InterPro" id="IPR013785">
    <property type="entry name" value="Aldolase_TIM"/>
</dbReference>
<name>A0A382HLC1_9ZZZZ</name>
<dbReference type="EC" id="4.1.1.23" evidence="3"/>
<keyword evidence="7" id="KW-0456">Lyase</keyword>
<protein>
    <recommendedName>
        <fullName evidence="4">Orotidine 5'-phosphate decarboxylase</fullName>
        <ecNumber evidence="3">4.1.1.23</ecNumber>
    </recommendedName>
    <alternativeName>
        <fullName evidence="8">OMP decarboxylase</fullName>
    </alternativeName>
</protein>
<evidence type="ECO:0000256" key="7">
    <source>
        <dbReference type="ARBA" id="ARBA00023239"/>
    </source>
</evidence>
<evidence type="ECO:0000256" key="8">
    <source>
        <dbReference type="ARBA" id="ARBA00033428"/>
    </source>
</evidence>
<dbReference type="InterPro" id="IPR011995">
    <property type="entry name" value="OMPdecase_type-2"/>
</dbReference>
<comment type="similarity">
    <text evidence="2">Belongs to the OMP decarboxylase family. Type 2 subfamily.</text>
</comment>
<evidence type="ECO:0000256" key="4">
    <source>
        <dbReference type="ARBA" id="ARBA00021923"/>
    </source>
</evidence>
<proteinExistence type="inferred from homology"/>
<evidence type="ECO:0000256" key="3">
    <source>
        <dbReference type="ARBA" id="ARBA00012321"/>
    </source>
</evidence>
<keyword evidence="5" id="KW-0210">Decarboxylase</keyword>
<evidence type="ECO:0000256" key="2">
    <source>
        <dbReference type="ARBA" id="ARBA00008847"/>
    </source>
</evidence>
<evidence type="ECO:0000256" key="1">
    <source>
        <dbReference type="ARBA" id="ARBA00004861"/>
    </source>
</evidence>